<evidence type="ECO:0000313" key="4">
    <source>
        <dbReference type="EMBL" id="KAJ1644500.1"/>
    </source>
</evidence>
<accession>A0A9W7XH79</accession>
<dbReference type="InterPro" id="IPR020472">
    <property type="entry name" value="WD40_PAC1"/>
</dbReference>
<dbReference type="PROSITE" id="PS50294">
    <property type="entry name" value="WD_REPEATS_REGION"/>
    <property type="match status" value="1"/>
</dbReference>
<feature type="repeat" description="WD" evidence="3">
    <location>
        <begin position="9"/>
        <end position="52"/>
    </location>
</feature>
<dbReference type="InterPro" id="IPR042453">
    <property type="entry name" value="WDR53"/>
</dbReference>
<dbReference type="PANTHER" id="PTHR44666">
    <property type="entry name" value="WD REPEAT-CONTAINING PROTEIN 53"/>
    <property type="match status" value="1"/>
</dbReference>
<dbReference type="PROSITE" id="PS50082">
    <property type="entry name" value="WD_REPEATS_2"/>
    <property type="match status" value="3"/>
</dbReference>
<protein>
    <recommendedName>
        <fullName evidence="6">WD40 repeat-like protein</fullName>
    </recommendedName>
</protein>
<name>A0A9W7XH79_9FUNG</name>
<feature type="repeat" description="WD" evidence="3">
    <location>
        <begin position="146"/>
        <end position="187"/>
    </location>
</feature>
<evidence type="ECO:0000256" key="3">
    <source>
        <dbReference type="PROSITE-ProRule" id="PRU00221"/>
    </source>
</evidence>
<organism evidence="4 5">
    <name type="scientific">Coemansia asiatica</name>
    <dbReference type="NCBI Taxonomy" id="1052880"/>
    <lineage>
        <taxon>Eukaryota</taxon>
        <taxon>Fungi</taxon>
        <taxon>Fungi incertae sedis</taxon>
        <taxon>Zoopagomycota</taxon>
        <taxon>Kickxellomycotina</taxon>
        <taxon>Kickxellomycetes</taxon>
        <taxon>Kickxellales</taxon>
        <taxon>Kickxellaceae</taxon>
        <taxon>Coemansia</taxon>
    </lineage>
</organism>
<proteinExistence type="predicted"/>
<dbReference type="PANTHER" id="PTHR44666:SF1">
    <property type="entry name" value="WD REPEAT-CONTAINING PROTEIN 53"/>
    <property type="match status" value="1"/>
</dbReference>
<reference evidence="4" key="1">
    <citation type="submission" date="2022-07" db="EMBL/GenBank/DDBJ databases">
        <title>Phylogenomic reconstructions and comparative analyses of Kickxellomycotina fungi.</title>
        <authorList>
            <person name="Reynolds N.K."/>
            <person name="Stajich J.E."/>
            <person name="Barry K."/>
            <person name="Grigoriev I.V."/>
            <person name="Crous P."/>
            <person name="Smith M.E."/>
        </authorList>
    </citation>
    <scope>NUCLEOTIDE SEQUENCE</scope>
    <source>
        <strain evidence="4">NBRC 105413</strain>
    </source>
</reference>
<dbReference type="Gene3D" id="2.130.10.10">
    <property type="entry name" value="YVTN repeat-like/Quinoprotein amine dehydrogenase"/>
    <property type="match status" value="2"/>
</dbReference>
<dbReference type="PROSITE" id="PS00678">
    <property type="entry name" value="WD_REPEATS_1"/>
    <property type="match status" value="2"/>
</dbReference>
<dbReference type="InterPro" id="IPR036322">
    <property type="entry name" value="WD40_repeat_dom_sf"/>
</dbReference>
<gene>
    <name evidence="4" type="ORF">LPJ64_003838</name>
</gene>
<dbReference type="PRINTS" id="PR00320">
    <property type="entry name" value="GPROTEINBRPT"/>
</dbReference>
<evidence type="ECO:0000313" key="5">
    <source>
        <dbReference type="Proteomes" id="UP001145021"/>
    </source>
</evidence>
<dbReference type="InterPro" id="IPR015943">
    <property type="entry name" value="WD40/YVTN_repeat-like_dom_sf"/>
</dbReference>
<dbReference type="SUPFAM" id="SSF50978">
    <property type="entry name" value="WD40 repeat-like"/>
    <property type="match status" value="1"/>
</dbReference>
<sequence length="343" mass="37049">MSIQRIATLKGHKGGVTALSAGWDSRSHLLISGSDDGTVRLWDLRTNRTVQAIGGFSIDEDSGITGAVFTGDHGLAVSCGRFIRVYDQRALKLVNKAHTDALASIDNGSDVQGLSARGDFVAHVDEEGMVGTFDSSESNPAIERIRGNHDALSSCVCISPSLPELATGGFDQRVLIWDMEKEILVREVDAGAVSGLSQPNEGNATNQKEQQLINPPFVYSLDYWNVEQDSGTRILVSGHADGSLMSICGDSEHFWTKCHDYSISALQFVRSKPECLVTAGLDRIIKVWDSESVLFPDSISATEDLKALDYFVLSAKADAIASSAIIPHIFTDSQSDIMVLTLE</sequence>
<evidence type="ECO:0000256" key="2">
    <source>
        <dbReference type="ARBA" id="ARBA00022737"/>
    </source>
</evidence>
<keyword evidence="1 3" id="KW-0853">WD repeat</keyword>
<evidence type="ECO:0008006" key="6">
    <source>
        <dbReference type="Google" id="ProtNLM"/>
    </source>
</evidence>
<dbReference type="Pfam" id="PF00400">
    <property type="entry name" value="WD40"/>
    <property type="match status" value="3"/>
</dbReference>
<feature type="repeat" description="WD" evidence="3">
    <location>
        <begin position="256"/>
        <end position="289"/>
    </location>
</feature>
<dbReference type="Proteomes" id="UP001145021">
    <property type="component" value="Unassembled WGS sequence"/>
</dbReference>
<dbReference type="InterPro" id="IPR019775">
    <property type="entry name" value="WD40_repeat_CS"/>
</dbReference>
<dbReference type="InterPro" id="IPR001680">
    <property type="entry name" value="WD40_rpt"/>
</dbReference>
<evidence type="ECO:0000256" key="1">
    <source>
        <dbReference type="ARBA" id="ARBA00022574"/>
    </source>
</evidence>
<keyword evidence="2" id="KW-0677">Repeat</keyword>
<dbReference type="SMART" id="SM00320">
    <property type="entry name" value="WD40"/>
    <property type="match status" value="4"/>
</dbReference>
<dbReference type="EMBL" id="JANBOH010000161">
    <property type="protein sequence ID" value="KAJ1644500.1"/>
    <property type="molecule type" value="Genomic_DNA"/>
</dbReference>
<keyword evidence="5" id="KW-1185">Reference proteome</keyword>
<comment type="caution">
    <text evidence="4">The sequence shown here is derived from an EMBL/GenBank/DDBJ whole genome shotgun (WGS) entry which is preliminary data.</text>
</comment>
<dbReference type="AlphaFoldDB" id="A0A9W7XH79"/>